<evidence type="ECO:0000256" key="3">
    <source>
        <dbReference type="ARBA" id="ARBA00022989"/>
    </source>
</evidence>
<name>A0A917LEQ8_9BACI</name>
<feature type="transmembrane region" description="Helical" evidence="5">
    <location>
        <begin position="12"/>
        <end position="28"/>
    </location>
</feature>
<proteinExistence type="predicted"/>
<evidence type="ECO:0000313" key="7">
    <source>
        <dbReference type="Proteomes" id="UP000616608"/>
    </source>
</evidence>
<dbReference type="EMBL" id="BMJT01000002">
    <property type="protein sequence ID" value="GGG16656.1"/>
    <property type="molecule type" value="Genomic_DNA"/>
</dbReference>
<feature type="transmembrane region" description="Helical" evidence="5">
    <location>
        <begin position="164"/>
        <end position="182"/>
    </location>
</feature>
<dbReference type="PANTHER" id="PTHR10361:SF28">
    <property type="entry name" value="P3 PROTEIN-RELATED"/>
    <property type="match status" value="1"/>
</dbReference>
<keyword evidence="3 5" id="KW-1133">Transmembrane helix</keyword>
<evidence type="ECO:0000256" key="1">
    <source>
        <dbReference type="ARBA" id="ARBA00004141"/>
    </source>
</evidence>
<evidence type="ECO:0000256" key="4">
    <source>
        <dbReference type="ARBA" id="ARBA00023136"/>
    </source>
</evidence>
<keyword evidence="2 5" id="KW-0812">Transmembrane</keyword>
<feature type="transmembrane region" description="Helical" evidence="5">
    <location>
        <begin position="125"/>
        <end position="152"/>
    </location>
</feature>
<feature type="transmembrane region" description="Helical" evidence="5">
    <location>
        <begin position="34"/>
        <end position="52"/>
    </location>
</feature>
<dbReference type="GO" id="GO:0016020">
    <property type="term" value="C:membrane"/>
    <property type="evidence" value="ECO:0007669"/>
    <property type="project" value="UniProtKB-SubCell"/>
</dbReference>
<gene>
    <name evidence="6" type="primary">ybaS</name>
    <name evidence="6" type="ORF">GCM10007425_08740</name>
</gene>
<reference evidence="6" key="2">
    <citation type="submission" date="2020-09" db="EMBL/GenBank/DDBJ databases">
        <authorList>
            <person name="Sun Q."/>
            <person name="Zhou Y."/>
        </authorList>
    </citation>
    <scope>NUCLEOTIDE SEQUENCE</scope>
    <source>
        <strain evidence="6">CGMCC 1.15760</strain>
    </source>
</reference>
<feature type="transmembrane region" description="Helical" evidence="5">
    <location>
        <begin position="194"/>
        <end position="214"/>
    </location>
</feature>
<protein>
    <recommendedName>
        <fullName evidence="8">Bile acid:sodium symporter family protein</fullName>
    </recommendedName>
</protein>
<comment type="subcellular location">
    <subcellularLocation>
        <location evidence="1">Membrane</location>
        <topology evidence="1">Multi-pass membrane protein</topology>
    </subcellularLocation>
</comment>
<feature type="transmembrane region" description="Helical" evidence="5">
    <location>
        <begin position="97"/>
        <end position="118"/>
    </location>
</feature>
<evidence type="ECO:0000256" key="2">
    <source>
        <dbReference type="ARBA" id="ARBA00022692"/>
    </source>
</evidence>
<feature type="transmembrane region" description="Helical" evidence="5">
    <location>
        <begin position="220"/>
        <end position="244"/>
    </location>
</feature>
<accession>A0A917LEQ8</accession>
<keyword evidence="7" id="KW-1185">Reference proteome</keyword>
<evidence type="ECO:0000256" key="5">
    <source>
        <dbReference type="SAM" id="Phobius"/>
    </source>
</evidence>
<feature type="transmembrane region" description="Helical" evidence="5">
    <location>
        <begin position="284"/>
        <end position="302"/>
    </location>
</feature>
<sequence length="315" mass="34669">MIQTLNAFLQKYIAILTPLSLVIGVILHNVGEKILFIVPFLFAFMTFTGSLSMRVKDSNVFRRFPLTILCSIAFLHVLMPVWAYFLATIIFDDTLLTIGFVVAVAVPTGITSMIWITVCKGNMPLALAIILIDTLLAPFIMPTLLYVMVGAVIEVDASRLLVDLLWMIVLPTIVGIILNALSHGTIQKKWSPRLAPFSKLALFGVVMINGSAVSPYLKNFNWHVVAIIVTVLIVSISGYTFALLIGKTVYYKQPDVAISFMFLGGMRNIAVGVVIATSYFPAKVAMPVVFGMLFQQVLASTFSKLTPRMRPTLTT</sequence>
<evidence type="ECO:0008006" key="8">
    <source>
        <dbReference type="Google" id="ProtNLM"/>
    </source>
</evidence>
<dbReference type="RefSeq" id="WP_188613793.1">
    <property type="nucleotide sequence ID" value="NZ_BMJT01000002.1"/>
</dbReference>
<dbReference type="AlphaFoldDB" id="A0A917LEQ8"/>
<dbReference type="InterPro" id="IPR038770">
    <property type="entry name" value="Na+/solute_symporter_sf"/>
</dbReference>
<dbReference type="PANTHER" id="PTHR10361">
    <property type="entry name" value="SODIUM-BILE ACID COTRANSPORTER"/>
    <property type="match status" value="1"/>
</dbReference>
<organism evidence="6 7">
    <name type="scientific">Lysinibacillus alkalisoli</name>
    <dbReference type="NCBI Taxonomy" id="1911548"/>
    <lineage>
        <taxon>Bacteria</taxon>
        <taxon>Bacillati</taxon>
        <taxon>Bacillota</taxon>
        <taxon>Bacilli</taxon>
        <taxon>Bacillales</taxon>
        <taxon>Bacillaceae</taxon>
        <taxon>Lysinibacillus</taxon>
    </lineage>
</organism>
<dbReference type="InterPro" id="IPR004710">
    <property type="entry name" value="Bilac:Na_transpt"/>
</dbReference>
<feature type="transmembrane region" description="Helical" evidence="5">
    <location>
        <begin position="256"/>
        <end position="278"/>
    </location>
</feature>
<evidence type="ECO:0000313" key="6">
    <source>
        <dbReference type="EMBL" id="GGG16656.1"/>
    </source>
</evidence>
<comment type="caution">
    <text evidence="6">The sequence shown here is derived from an EMBL/GenBank/DDBJ whole genome shotgun (WGS) entry which is preliminary data.</text>
</comment>
<dbReference type="Gene3D" id="1.20.1530.20">
    <property type="match status" value="1"/>
</dbReference>
<dbReference type="InterPro" id="IPR002657">
    <property type="entry name" value="BilAc:Na_symport/Acr3"/>
</dbReference>
<feature type="transmembrane region" description="Helical" evidence="5">
    <location>
        <begin position="64"/>
        <end position="91"/>
    </location>
</feature>
<keyword evidence="4 5" id="KW-0472">Membrane</keyword>
<dbReference type="Proteomes" id="UP000616608">
    <property type="component" value="Unassembled WGS sequence"/>
</dbReference>
<dbReference type="Pfam" id="PF01758">
    <property type="entry name" value="SBF"/>
    <property type="match status" value="1"/>
</dbReference>
<reference evidence="6" key="1">
    <citation type="journal article" date="2014" name="Int. J. Syst. Evol. Microbiol.">
        <title>Complete genome sequence of Corynebacterium casei LMG S-19264T (=DSM 44701T), isolated from a smear-ripened cheese.</title>
        <authorList>
            <consortium name="US DOE Joint Genome Institute (JGI-PGF)"/>
            <person name="Walter F."/>
            <person name="Albersmeier A."/>
            <person name="Kalinowski J."/>
            <person name="Ruckert C."/>
        </authorList>
    </citation>
    <scope>NUCLEOTIDE SEQUENCE</scope>
    <source>
        <strain evidence="6">CGMCC 1.15760</strain>
    </source>
</reference>